<dbReference type="PANTHER" id="PTHR22741">
    <property type="entry name" value="P140CAP/SNIP-RELATED"/>
    <property type="match status" value="1"/>
</dbReference>
<proteinExistence type="predicted"/>
<evidence type="ECO:0000256" key="3">
    <source>
        <dbReference type="SAM" id="MobiDB-lite"/>
    </source>
</evidence>
<dbReference type="Proteomes" id="UP000093561">
    <property type="component" value="Unassembled WGS sequence"/>
</dbReference>
<dbReference type="WBParaSite" id="mrna-Wban_04194">
    <property type="protein sequence ID" value="mrna-Wban_04194"/>
    <property type="gene ID" value="Wban_04194"/>
</dbReference>
<feature type="region of interest" description="Disordered" evidence="3">
    <location>
        <begin position="1"/>
        <end position="47"/>
    </location>
</feature>
<dbReference type="InterPro" id="IPR051825">
    <property type="entry name" value="SRCIN1"/>
</dbReference>
<feature type="coiled-coil region" evidence="2">
    <location>
        <begin position="474"/>
        <end position="501"/>
    </location>
</feature>
<protein>
    <recommendedName>
        <fullName evidence="4">Actin interacting protein 3-like C-terminal domain-containing protein</fullName>
    </recommendedName>
</protein>
<evidence type="ECO:0000313" key="5">
    <source>
        <dbReference type="Proteomes" id="UP000093561"/>
    </source>
</evidence>
<dbReference type="InterPro" id="IPR022782">
    <property type="entry name" value="AIP3-like_C"/>
</dbReference>
<feature type="domain" description="Actin interacting protein 3-like C-terminal" evidence="4">
    <location>
        <begin position="159"/>
        <end position="602"/>
    </location>
</feature>
<reference evidence="5" key="2">
    <citation type="journal article" date="2016" name="Mol. Ecol.">
        <title>Population genomics of the filarial nematode parasite Wuchereria bancrofti from mosquitoes.</title>
        <authorList>
            <person name="Small S.T."/>
            <person name="Reimer L.J."/>
            <person name="Tisch D.J."/>
            <person name="King C.L."/>
            <person name="Christensen B.M."/>
            <person name="Siba P.M."/>
            <person name="Kazura J.W."/>
            <person name="Serre D."/>
            <person name="Zimmerman P.A."/>
        </authorList>
    </citation>
    <scope>NUCLEOTIDE SEQUENCE</scope>
    <source>
        <strain evidence="5">pt0022</strain>
    </source>
</reference>
<organism evidence="5 6">
    <name type="scientific">Wuchereria bancrofti</name>
    <dbReference type="NCBI Taxonomy" id="6293"/>
    <lineage>
        <taxon>Eukaryota</taxon>
        <taxon>Metazoa</taxon>
        <taxon>Ecdysozoa</taxon>
        <taxon>Nematoda</taxon>
        <taxon>Chromadorea</taxon>
        <taxon>Rhabditida</taxon>
        <taxon>Spirurina</taxon>
        <taxon>Spiruromorpha</taxon>
        <taxon>Filarioidea</taxon>
        <taxon>Onchocercidae</taxon>
        <taxon>Wuchereria</taxon>
    </lineage>
</organism>
<evidence type="ECO:0000256" key="2">
    <source>
        <dbReference type="SAM" id="Coils"/>
    </source>
</evidence>
<sequence length="787" mass="90483">MPGLFSSWKPRFRTRKTSDSERSSVSSSIPPFLHSFSSTPSNSPMSKHLNKRMVRFHENGLISNRDGTVDWKQIDDKKAPLASSELDEMKDEAQKNDKQFLELSVSQQQFEQQQQQQLQQQQQKQQLQVDDNFNETKNDDEVHLNDSQAIKSRSFGVVYLELNDEVKRALLPPSVRSIDTVRALFLRSFPQLTSQYLSLPYVKIYIQESSKGQLFYELDDLRDIKDQAVLKLREQSNGYQTTQSNRFINNHSSLDYLSESEIDLMDYRNRVPAHRYRPASALDSRMLSATGTIKSTRSPISSRFDAYCDPYASDTSSQERSGSITPIIDKEARFRMETMERQLAGLSSLVHSALISKGMSETSQRDMEELRKQILALHPDVASIASESSIPSTDPSLIDSVFLNGETQQQILKFKRHIIEMQNQLKQIRRTVQMNTQASRDILSDAFDRVHQYITDYLGATPHRSPAHVNNTLKSEHINQVANLQKSLQIFEENVEEVRHLVLNTNRKLRMSEVEAFTETLTRIGRNAAKLKTQFPTLQYELQKQIKTNMERIVCEEKFIKEETAQIDQCLRRCKTLANMMVTMKKLAMVQDPSLNVSKIEKNNNNRTLFTLKENDSTNSSIKFMQNNQINGCNDGINMQQQTVNEKLNKQILPPLIPPPPIYYEGTSTRNSKRNADANVLDTILDELTNTVQRDMRSKSKSPSSTMSLSNARNSPPKPPERHSTIDVRNRFTSSEIHEMQRRAIERNHSTVSMELDGRQEKLVQKQRQLHSQFEQLQQLCAPSNII</sequence>
<keyword evidence="1 2" id="KW-0175">Coiled coil</keyword>
<name>A0AAF5PQQ7_WUCBA</name>
<evidence type="ECO:0000259" key="4">
    <source>
        <dbReference type="Pfam" id="PF03915"/>
    </source>
</evidence>
<dbReference type="Gene3D" id="1.20.58.1540">
    <property type="entry name" value="Actin interacting protein 3, C-terminal domain"/>
    <property type="match status" value="1"/>
</dbReference>
<dbReference type="PANTHER" id="PTHR22741:SF10">
    <property type="entry name" value="COILED-COIL DOMAIN-CONTAINING PROTEIN CG32809"/>
    <property type="match status" value="1"/>
</dbReference>
<reference evidence="5" key="1">
    <citation type="submission" date="2015-03" db="EMBL/GenBank/DDBJ databases">
        <title>Wuchereria bancrofti Genome Sequencing Papua New Guinea Strain.</title>
        <authorList>
            <person name="Small S.T."/>
            <person name="Serre D."/>
            <person name="Zimmerman P.A."/>
        </authorList>
    </citation>
    <scope>NUCLEOTIDE SEQUENCE [LARGE SCALE GENOMIC DNA]</scope>
    <source>
        <strain evidence="5">pt0022</strain>
    </source>
</reference>
<dbReference type="AlphaFoldDB" id="A0AAF5PQQ7"/>
<feature type="compositionally biased region" description="Low complexity" evidence="3">
    <location>
        <begin position="35"/>
        <end position="46"/>
    </location>
</feature>
<reference evidence="6" key="3">
    <citation type="submission" date="2024-02" db="UniProtKB">
        <authorList>
            <consortium name="WormBaseParasite"/>
        </authorList>
    </citation>
    <scope>IDENTIFICATION</scope>
    <source>
        <strain evidence="6">pt0022</strain>
    </source>
</reference>
<evidence type="ECO:0000256" key="1">
    <source>
        <dbReference type="ARBA" id="ARBA00023054"/>
    </source>
</evidence>
<feature type="compositionally biased region" description="Low complexity" evidence="3">
    <location>
        <begin position="701"/>
        <end position="710"/>
    </location>
</feature>
<accession>A0AAF5PQQ7</accession>
<dbReference type="Pfam" id="PF03915">
    <property type="entry name" value="AIP3"/>
    <property type="match status" value="1"/>
</dbReference>
<feature type="region of interest" description="Disordered" evidence="3">
    <location>
        <begin position="691"/>
        <end position="726"/>
    </location>
</feature>
<evidence type="ECO:0000313" key="6">
    <source>
        <dbReference type="WBParaSite" id="mrna-Wban_04194"/>
    </source>
</evidence>
<dbReference type="GO" id="GO:0005737">
    <property type="term" value="C:cytoplasm"/>
    <property type="evidence" value="ECO:0007669"/>
    <property type="project" value="TreeGrafter"/>
</dbReference>